<evidence type="ECO:0000256" key="1">
    <source>
        <dbReference type="SAM" id="MobiDB-lite"/>
    </source>
</evidence>
<feature type="region of interest" description="Disordered" evidence="1">
    <location>
        <begin position="1"/>
        <end position="70"/>
    </location>
</feature>
<comment type="caution">
    <text evidence="2">The sequence shown here is derived from an EMBL/GenBank/DDBJ whole genome shotgun (WGS) entry which is preliminary data.</text>
</comment>
<feature type="compositionally biased region" description="Low complexity" evidence="1">
    <location>
        <begin position="41"/>
        <end position="65"/>
    </location>
</feature>
<accession>A0A5A7QVR8</accession>
<dbReference type="Proteomes" id="UP000325081">
    <property type="component" value="Unassembled WGS sequence"/>
</dbReference>
<name>A0A5A7QVR8_STRAF</name>
<feature type="compositionally biased region" description="Basic and acidic residues" evidence="1">
    <location>
        <begin position="18"/>
        <end position="36"/>
    </location>
</feature>
<reference evidence="3" key="1">
    <citation type="journal article" date="2019" name="Curr. Biol.">
        <title>Genome Sequence of Striga asiatica Provides Insight into the Evolution of Plant Parasitism.</title>
        <authorList>
            <person name="Yoshida S."/>
            <person name="Kim S."/>
            <person name="Wafula E.K."/>
            <person name="Tanskanen J."/>
            <person name="Kim Y.M."/>
            <person name="Honaas L."/>
            <person name="Yang Z."/>
            <person name="Spallek T."/>
            <person name="Conn C.E."/>
            <person name="Ichihashi Y."/>
            <person name="Cheong K."/>
            <person name="Cui S."/>
            <person name="Der J.P."/>
            <person name="Gundlach H."/>
            <person name="Jiao Y."/>
            <person name="Hori C."/>
            <person name="Ishida J.K."/>
            <person name="Kasahara H."/>
            <person name="Kiba T."/>
            <person name="Kim M.S."/>
            <person name="Koo N."/>
            <person name="Laohavisit A."/>
            <person name="Lee Y.H."/>
            <person name="Lumba S."/>
            <person name="McCourt P."/>
            <person name="Mortimer J.C."/>
            <person name="Mutuku J.M."/>
            <person name="Nomura T."/>
            <person name="Sasaki-Sekimoto Y."/>
            <person name="Seto Y."/>
            <person name="Wang Y."/>
            <person name="Wakatake T."/>
            <person name="Sakakibara H."/>
            <person name="Demura T."/>
            <person name="Yamaguchi S."/>
            <person name="Yoneyama K."/>
            <person name="Manabe R.I."/>
            <person name="Nelson D.C."/>
            <person name="Schulman A.H."/>
            <person name="Timko M.P."/>
            <person name="dePamphilis C.W."/>
            <person name="Choi D."/>
            <person name="Shirasu K."/>
        </authorList>
    </citation>
    <scope>NUCLEOTIDE SEQUENCE [LARGE SCALE GENOMIC DNA]</scope>
    <source>
        <strain evidence="3">cv. UVA1</strain>
    </source>
</reference>
<sequence length="192" mass="20979">MRRAICRPYLEGTSFPTEEQHEGSSFESKSKSKSESNEPILSQLNSSSTSLSNSKSSSLPNPSRNGCSKSRSAVNRYTAFLSKQHLRKCRASFDTFLGIFGISDFVRIFSRISSLSLPSHGTFPVSNLSTTHPSAQISDTASCSLPITASGDRYIGVPRQRILSSPNFLFLHLDHFALLASPKSPIFALNSV</sequence>
<proteinExistence type="predicted"/>
<protein>
    <submittedName>
        <fullName evidence="2">AN1-type zinc finger protein 5</fullName>
    </submittedName>
</protein>
<keyword evidence="3" id="KW-1185">Reference proteome</keyword>
<gene>
    <name evidence="2" type="ORF">STAS_25690</name>
</gene>
<dbReference type="EMBL" id="BKCP01008292">
    <property type="protein sequence ID" value="GER48517.1"/>
    <property type="molecule type" value="Genomic_DNA"/>
</dbReference>
<organism evidence="2 3">
    <name type="scientific">Striga asiatica</name>
    <name type="common">Asiatic witchweed</name>
    <name type="synonym">Buchnera asiatica</name>
    <dbReference type="NCBI Taxonomy" id="4170"/>
    <lineage>
        <taxon>Eukaryota</taxon>
        <taxon>Viridiplantae</taxon>
        <taxon>Streptophyta</taxon>
        <taxon>Embryophyta</taxon>
        <taxon>Tracheophyta</taxon>
        <taxon>Spermatophyta</taxon>
        <taxon>Magnoliopsida</taxon>
        <taxon>eudicotyledons</taxon>
        <taxon>Gunneridae</taxon>
        <taxon>Pentapetalae</taxon>
        <taxon>asterids</taxon>
        <taxon>lamiids</taxon>
        <taxon>Lamiales</taxon>
        <taxon>Orobanchaceae</taxon>
        <taxon>Buchnereae</taxon>
        <taxon>Striga</taxon>
    </lineage>
</organism>
<evidence type="ECO:0000313" key="3">
    <source>
        <dbReference type="Proteomes" id="UP000325081"/>
    </source>
</evidence>
<dbReference type="AlphaFoldDB" id="A0A5A7QVR8"/>
<evidence type="ECO:0000313" key="2">
    <source>
        <dbReference type="EMBL" id="GER48517.1"/>
    </source>
</evidence>